<evidence type="ECO:0000259" key="5">
    <source>
        <dbReference type="PROSITE" id="PS50977"/>
    </source>
</evidence>
<feature type="DNA-binding region" description="H-T-H motif" evidence="4">
    <location>
        <begin position="42"/>
        <end position="61"/>
    </location>
</feature>
<proteinExistence type="predicted"/>
<feature type="domain" description="HTH tetR-type" evidence="5">
    <location>
        <begin position="19"/>
        <end position="79"/>
    </location>
</feature>
<dbReference type="Pfam" id="PF00440">
    <property type="entry name" value="TetR_N"/>
    <property type="match status" value="1"/>
</dbReference>
<dbReference type="PROSITE" id="PS50977">
    <property type="entry name" value="HTH_TETR_2"/>
    <property type="match status" value="1"/>
</dbReference>
<dbReference type="InterPro" id="IPR050109">
    <property type="entry name" value="HTH-type_TetR-like_transc_reg"/>
</dbReference>
<keyword evidence="7" id="KW-1185">Reference proteome</keyword>
<evidence type="ECO:0000313" key="6">
    <source>
        <dbReference type="EMBL" id="MFD1811938.1"/>
    </source>
</evidence>
<organism evidence="6 7">
    <name type="scientific">Rhodococcus gannanensis</name>
    <dbReference type="NCBI Taxonomy" id="1960308"/>
    <lineage>
        <taxon>Bacteria</taxon>
        <taxon>Bacillati</taxon>
        <taxon>Actinomycetota</taxon>
        <taxon>Actinomycetes</taxon>
        <taxon>Mycobacteriales</taxon>
        <taxon>Nocardiaceae</taxon>
        <taxon>Rhodococcus</taxon>
    </lineage>
</organism>
<accession>A0ABW4P1D9</accession>
<evidence type="ECO:0000256" key="1">
    <source>
        <dbReference type="ARBA" id="ARBA00023015"/>
    </source>
</evidence>
<protein>
    <submittedName>
        <fullName evidence="6">TetR/AcrR family transcriptional regulator</fullName>
    </submittedName>
</protein>
<dbReference type="PROSITE" id="PS01081">
    <property type="entry name" value="HTH_TETR_1"/>
    <property type="match status" value="1"/>
</dbReference>
<dbReference type="Proteomes" id="UP001597286">
    <property type="component" value="Unassembled WGS sequence"/>
</dbReference>
<reference evidence="7" key="1">
    <citation type="journal article" date="2019" name="Int. J. Syst. Evol. Microbiol.">
        <title>The Global Catalogue of Microorganisms (GCM) 10K type strain sequencing project: providing services to taxonomists for standard genome sequencing and annotation.</title>
        <authorList>
            <consortium name="The Broad Institute Genomics Platform"/>
            <consortium name="The Broad Institute Genome Sequencing Center for Infectious Disease"/>
            <person name="Wu L."/>
            <person name="Ma J."/>
        </authorList>
    </citation>
    <scope>NUCLEOTIDE SEQUENCE [LARGE SCALE GENOMIC DNA]</scope>
    <source>
        <strain evidence="7">DT72</strain>
    </source>
</reference>
<name>A0ABW4P1D9_9NOCA</name>
<keyword evidence="1" id="KW-0805">Transcription regulation</keyword>
<gene>
    <name evidence="6" type="ORF">ACFSJG_06895</name>
</gene>
<dbReference type="Pfam" id="PF17754">
    <property type="entry name" value="TetR_C_14"/>
    <property type="match status" value="1"/>
</dbReference>
<dbReference type="PRINTS" id="PR00455">
    <property type="entry name" value="HTHTETR"/>
</dbReference>
<dbReference type="SUPFAM" id="SSF46689">
    <property type="entry name" value="Homeodomain-like"/>
    <property type="match status" value="1"/>
</dbReference>
<dbReference type="Gene3D" id="1.10.357.10">
    <property type="entry name" value="Tetracycline Repressor, domain 2"/>
    <property type="match status" value="1"/>
</dbReference>
<dbReference type="PANTHER" id="PTHR30055">
    <property type="entry name" value="HTH-TYPE TRANSCRIPTIONAL REGULATOR RUTR"/>
    <property type="match status" value="1"/>
</dbReference>
<dbReference type="InterPro" id="IPR001647">
    <property type="entry name" value="HTH_TetR"/>
</dbReference>
<evidence type="ECO:0000256" key="3">
    <source>
        <dbReference type="ARBA" id="ARBA00023163"/>
    </source>
</evidence>
<sequence length="225" mass="25121">MHTSDGDPTAPNLRERRRRETRIEISDAALALFEERGYAGTTVDDIAQRAGVSQRTVFRYFDTKEATVLGGVEDLAAELTAALVDEMPENLVLQHVEAAHLRLLEEMVDDRPETIRRIRRIRCLILKDPDLRGAAALMEMENVRTLTARIAEHLSPDVNPILPRLLAEAGFTTLRVAFDAWVEKVEAGEKADLTSVYRDCRTTLHGLLDPTATDETQHSARAHSG</sequence>
<keyword evidence="3" id="KW-0804">Transcription</keyword>
<dbReference type="InterPro" id="IPR023772">
    <property type="entry name" value="DNA-bd_HTH_TetR-type_CS"/>
</dbReference>
<evidence type="ECO:0000256" key="4">
    <source>
        <dbReference type="PROSITE-ProRule" id="PRU00335"/>
    </source>
</evidence>
<evidence type="ECO:0000256" key="2">
    <source>
        <dbReference type="ARBA" id="ARBA00023125"/>
    </source>
</evidence>
<dbReference type="RefSeq" id="WP_378484476.1">
    <property type="nucleotide sequence ID" value="NZ_JBHUFB010000009.1"/>
</dbReference>
<comment type="caution">
    <text evidence="6">The sequence shown here is derived from an EMBL/GenBank/DDBJ whole genome shotgun (WGS) entry which is preliminary data.</text>
</comment>
<evidence type="ECO:0000313" key="7">
    <source>
        <dbReference type="Proteomes" id="UP001597286"/>
    </source>
</evidence>
<dbReference type="InterPro" id="IPR009057">
    <property type="entry name" value="Homeodomain-like_sf"/>
</dbReference>
<dbReference type="PANTHER" id="PTHR30055:SF238">
    <property type="entry name" value="MYCOFACTOCIN BIOSYNTHESIS TRANSCRIPTIONAL REGULATOR MFTR-RELATED"/>
    <property type="match status" value="1"/>
</dbReference>
<dbReference type="InterPro" id="IPR041347">
    <property type="entry name" value="MftR_C"/>
</dbReference>
<keyword evidence="2 4" id="KW-0238">DNA-binding</keyword>
<dbReference type="EMBL" id="JBHUFB010000009">
    <property type="protein sequence ID" value="MFD1811938.1"/>
    <property type="molecule type" value="Genomic_DNA"/>
</dbReference>